<proteinExistence type="predicted"/>
<accession>A0A0L0NT79</accession>
<dbReference type="VEuPathDB" id="FungiDB:CJJ07_004370"/>
<dbReference type="VEuPathDB" id="FungiDB:CJI97_001125"/>
<dbReference type="VEuPathDB" id="FungiDB:B9J08_001479"/>
<evidence type="ECO:0000256" key="1">
    <source>
        <dbReference type="SAM" id="MobiDB-lite"/>
    </source>
</evidence>
<comment type="caution">
    <text evidence="2">The sequence shown here is derived from an EMBL/GenBank/DDBJ whole genome shotgun (WGS) entry which is preliminary data.</text>
</comment>
<reference evidence="3" key="1">
    <citation type="journal article" date="2015" name="BMC Genomics">
        <title>Draft genome of a commonly misdiagnosed multidrug resistant pathogen Candida auris.</title>
        <authorList>
            <person name="Chatterjee S."/>
            <person name="Alampalli S.V."/>
            <person name="Nageshan R.K."/>
            <person name="Chettiar S.T."/>
            <person name="Joshi S."/>
            <person name="Tatu U.S."/>
        </authorList>
    </citation>
    <scope>NUCLEOTIDE SEQUENCE [LARGE SCALE GENOMIC DNA]</scope>
    <source>
        <strain evidence="3">6684</strain>
    </source>
</reference>
<dbReference type="VEuPathDB" id="FungiDB:CJJ09_003738"/>
<organism evidence="2 3">
    <name type="scientific">Candidozyma auris</name>
    <name type="common">Yeast</name>
    <name type="synonym">Candida auris</name>
    <dbReference type="NCBI Taxonomy" id="498019"/>
    <lineage>
        <taxon>Eukaryota</taxon>
        <taxon>Fungi</taxon>
        <taxon>Dikarya</taxon>
        <taxon>Ascomycota</taxon>
        <taxon>Saccharomycotina</taxon>
        <taxon>Pichiomycetes</taxon>
        <taxon>Metschnikowiaceae</taxon>
        <taxon>Candidozyma</taxon>
    </lineage>
</organism>
<gene>
    <name evidence="2" type="ORF">QG37_06462</name>
</gene>
<sequence length="353" mass="39149">MQKSIRVELLQVNTTNNSKQPQWAAIVGTSKGVEVQTTGEKKGSEWLLESLKMQMKPKSELQHKKNKTRGNGQRHEDVKLKEPKERLFALKGRVRKWPAKIVKKETAAKESWPTLGSTIPNQTVEKSIGPMWSKAIRDGDVKAVPAVKMVVKVERVTKEVTAPYVASKKAWAKVVKATEPGKTTKKEEPQQQAPKKVVHGLLGEAWKEALDVGLRGEKLMPAAPKRCHSAVAAFHYQDTNAARVDAADVKKKQRVSFCLESFLSSSTCCWRRATRPTCQMTSTSIGNGPTKKKVPSSFLLIPTGIVSGPLKRSLFFIQKTSTSIVSGPSKKKRPPFIPRISSSTWSGRMKKNT</sequence>
<dbReference type="AlphaFoldDB" id="A0A0L0NT79"/>
<feature type="region of interest" description="Disordered" evidence="1">
    <location>
        <begin position="326"/>
        <end position="353"/>
    </location>
</feature>
<dbReference type="VEuPathDB" id="FungiDB:CJI96_0003644"/>
<dbReference type="EMBL" id="LGST01000043">
    <property type="protein sequence ID" value="KND97243.1"/>
    <property type="molecule type" value="Genomic_DNA"/>
</dbReference>
<evidence type="ECO:0000313" key="2">
    <source>
        <dbReference type="EMBL" id="KND97243.1"/>
    </source>
</evidence>
<evidence type="ECO:0000313" key="3">
    <source>
        <dbReference type="Proteomes" id="UP000037122"/>
    </source>
</evidence>
<feature type="region of interest" description="Disordered" evidence="1">
    <location>
        <begin position="56"/>
        <end position="76"/>
    </location>
</feature>
<dbReference type="VEuPathDB" id="FungiDB:QG37_06462"/>
<dbReference type="Proteomes" id="UP000037122">
    <property type="component" value="Unassembled WGS sequence"/>
</dbReference>
<name>A0A0L0NT79_CANAR</name>
<protein>
    <submittedName>
        <fullName evidence="2">Uncharacterized protein</fullName>
    </submittedName>
</protein>